<feature type="transmembrane region" description="Helical" evidence="1">
    <location>
        <begin position="117"/>
        <end position="134"/>
    </location>
</feature>
<keyword evidence="1" id="KW-1133">Transmembrane helix</keyword>
<feature type="transmembrane region" description="Helical" evidence="1">
    <location>
        <begin position="93"/>
        <end position="111"/>
    </location>
</feature>
<reference evidence="2" key="1">
    <citation type="submission" date="2021-01" db="EMBL/GenBank/DDBJ databases">
        <authorList>
            <person name="Corre E."/>
            <person name="Pelletier E."/>
            <person name="Niang G."/>
            <person name="Scheremetjew M."/>
            <person name="Finn R."/>
            <person name="Kale V."/>
            <person name="Holt S."/>
            <person name="Cochrane G."/>
            <person name="Meng A."/>
            <person name="Brown T."/>
            <person name="Cohen L."/>
        </authorList>
    </citation>
    <scope>NUCLEOTIDE SEQUENCE</scope>
    <source>
        <strain evidence="2">GSBS06</strain>
    </source>
</reference>
<gene>
    <name evidence="2" type="ORF">ASTO00021_LOCUS4703</name>
</gene>
<evidence type="ECO:0000256" key="1">
    <source>
        <dbReference type="SAM" id="Phobius"/>
    </source>
</evidence>
<keyword evidence="1" id="KW-0812">Transmembrane</keyword>
<proteinExistence type="predicted"/>
<feature type="transmembrane region" description="Helical" evidence="1">
    <location>
        <begin position="58"/>
        <end position="81"/>
    </location>
</feature>
<name>A0A7S3PG22_9STRA</name>
<feature type="transmembrane region" description="Helical" evidence="1">
    <location>
        <begin position="201"/>
        <end position="224"/>
    </location>
</feature>
<sequence length="292" mass="33593">MSECSTLWPVQKCGLMGSCVFENGTSFCKCNAKWSQNLEWNYFVEENSLSSGICNYNLGVVSGIYTAISVSAILSFTLDLYNTNSRKQLKKRVGWFLFCALVTSFSLYRVFDPNALFGVDFCFSFLISIALPLSQLQGYIHLQKYSYYISNKVSYFFDTGNFYQRLEKARTAWFYANVLCGSCYQLLWISTTVERKTALLLIRIAFAIESIGSLAALAFTYVLFGEIFNDMERIISVDNSLRPVNHATLFRSMEKKIPRIKRTRRQLVVGYAVIFILHFGAVIWDFWYVCIF</sequence>
<protein>
    <submittedName>
        <fullName evidence="2">Uncharacterized protein</fullName>
    </submittedName>
</protein>
<dbReference type="EMBL" id="HBIN01006429">
    <property type="protein sequence ID" value="CAE0434405.1"/>
    <property type="molecule type" value="Transcribed_RNA"/>
</dbReference>
<organism evidence="2">
    <name type="scientific">Aplanochytrium stocchinoi</name>
    <dbReference type="NCBI Taxonomy" id="215587"/>
    <lineage>
        <taxon>Eukaryota</taxon>
        <taxon>Sar</taxon>
        <taxon>Stramenopiles</taxon>
        <taxon>Bigyra</taxon>
        <taxon>Labyrinthulomycetes</taxon>
        <taxon>Thraustochytrida</taxon>
        <taxon>Thraustochytriidae</taxon>
        <taxon>Aplanochytrium</taxon>
    </lineage>
</organism>
<evidence type="ECO:0000313" key="2">
    <source>
        <dbReference type="EMBL" id="CAE0434405.1"/>
    </source>
</evidence>
<keyword evidence="1" id="KW-0472">Membrane</keyword>
<feature type="transmembrane region" description="Helical" evidence="1">
    <location>
        <begin position="268"/>
        <end position="289"/>
    </location>
</feature>
<accession>A0A7S3PG22</accession>
<feature type="transmembrane region" description="Helical" evidence="1">
    <location>
        <begin position="172"/>
        <end position="189"/>
    </location>
</feature>
<dbReference type="AlphaFoldDB" id="A0A7S3PG22"/>